<proteinExistence type="predicted"/>
<feature type="transmembrane region" description="Helical" evidence="1">
    <location>
        <begin position="139"/>
        <end position="157"/>
    </location>
</feature>
<comment type="caution">
    <text evidence="2">The sequence shown here is derived from an EMBL/GenBank/DDBJ whole genome shotgun (WGS) entry which is preliminary data.</text>
</comment>
<feature type="transmembrane region" description="Helical" evidence="1">
    <location>
        <begin position="186"/>
        <end position="204"/>
    </location>
</feature>
<evidence type="ECO:0000313" key="3">
    <source>
        <dbReference type="Proteomes" id="UP000886886"/>
    </source>
</evidence>
<gene>
    <name evidence="2" type="ORF">IAB26_07295</name>
</gene>
<feature type="transmembrane region" description="Helical" evidence="1">
    <location>
        <begin position="44"/>
        <end position="63"/>
    </location>
</feature>
<protein>
    <submittedName>
        <fullName evidence="2">Uncharacterized protein</fullName>
    </submittedName>
</protein>
<organism evidence="2 3">
    <name type="scientific">Candidatus Limivivens merdigallinarum</name>
    <dbReference type="NCBI Taxonomy" id="2840859"/>
    <lineage>
        <taxon>Bacteria</taxon>
        <taxon>Bacillati</taxon>
        <taxon>Bacillota</taxon>
        <taxon>Clostridia</taxon>
        <taxon>Lachnospirales</taxon>
        <taxon>Lachnospiraceae</taxon>
        <taxon>Lachnospiraceae incertae sedis</taxon>
        <taxon>Candidatus Limivivens</taxon>
    </lineage>
</organism>
<dbReference type="Proteomes" id="UP000886886">
    <property type="component" value="Unassembled WGS sequence"/>
</dbReference>
<accession>A0A9D1D0N8</accession>
<sequence>MTLILCRNSLLFEGLWIPLVLYLVLAILSTALSDEKRFSLQGMFGSYETIFILIGYGITAFYFAQIWIGEKERAIFLGSLLIGAGFQGLLGISQILGRDFWNTGLGQWILASGGEKLLFRFGEIEGHQVYMGSYHPNYAAVYCILLIPILIAGLFYFQKCWEKTAAGIVCAVMLICLVGTGSRAGLLTLAVMGSFALCILIKGMRKKGIALLIFAGILGCM</sequence>
<feature type="transmembrane region" description="Helical" evidence="1">
    <location>
        <begin position="75"/>
        <end position="96"/>
    </location>
</feature>
<dbReference type="EMBL" id="DVFT01000107">
    <property type="protein sequence ID" value="HIQ96350.1"/>
    <property type="molecule type" value="Genomic_DNA"/>
</dbReference>
<feature type="transmembrane region" description="Helical" evidence="1">
    <location>
        <begin position="12"/>
        <end position="32"/>
    </location>
</feature>
<evidence type="ECO:0000313" key="2">
    <source>
        <dbReference type="EMBL" id="HIQ96350.1"/>
    </source>
</evidence>
<dbReference type="InterPro" id="IPR051533">
    <property type="entry name" value="WaaL-like"/>
</dbReference>
<dbReference type="PANTHER" id="PTHR37422">
    <property type="entry name" value="TEICHURONIC ACID BIOSYNTHESIS PROTEIN TUAE"/>
    <property type="match status" value="1"/>
</dbReference>
<keyword evidence="1" id="KW-0812">Transmembrane</keyword>
<feature type="non-terminal residue" evidence="2">
    <location>
        <position position="221"/>
    </location>
</feature>
<keyword evidence="1" id="KW-1133">Transmembrane helix</keyword>
<evidence type="ECO:0000256" key="1">
    <source>
        <dbReference type="SAM" id="Phobius"/>
    </source>
</evidence>
<keyword evidence="1" id="KW-0472">Membrane</keyword>
<dbReference type="PANTHER" id="PTHR37422:SF13">
    <property type="entry name" value="LIPOPOLYSACCHARIDE BIOSYNTHESIS PROTEIN PA4999-RELATED"/>
    <property type="match status" value="1"/>
</dbReference>
<feature type="transmembrane region" description="Helical" evidence="1">
    <location>
        <begin position="164"/>
        <end position="180"/>
    </location>
</feature>
<reference evidence="2" key="1">
    <citation type="submission" date="2020-10" db="EMBL/GenBank/DDBJ databases">
        <authorList>
            <person name="Gilroy R."/>
        </authorList>
    </citation>
    <scope>NUCLEOTIDE SEQUENCE</scope>
    <source>
        <strain evidence="2">ChiSjej3B21-11622</strain>
    </source>
</reference>
<name>A0A9D1D0N8_9FIRM</name>
<reference evidence="2" key="2">
    <citation type="journal article" date="2021" name="PeerJ">
        <title>Extensive microbial diversity within the chicken gut microbiome revealed by metagenomics and culture.</title>
        <authorList>
            <person name="Gilroy R."/>
            <person name="Ravi A."/>
            <person name="Getino M."/>
            <person name="Pursley I."/>
            <person name="Horton D.L."/>
            <person name="Alikhan N.F."/>
            <person name="Baker D."/>
            <person name="Gharbi K."/>
            <person name="Hall N."/>
            <person name="Watson M."/>
            <person name="Adriaenssens E.M."/>
            <person name="Foster-Nyarko E."/>
            <person name="Jarju S."/>
            <person name="Secka A."/>
            <person name="Antonio M."/>
            <person name="Oren A."/>
            <person name="Chaudhuri R.R."/>
            <person name="La Ragione R."/>
            <person name="Hildebrand F."/>
            <person name="Pallen M.J."/>
        </authorList>
    </citation>
    <scope>NUCLEOTIDE SEQUENCE</scope>
    <source>
        <strain evidence="2">ChiSjej3B21-11622</strain>
    </source>
</reference>
<dbReference type="AlphaFoldDB" id="A0A9D1D0N8"/>